<evidence type="ECO:0000256" key="1">
    <source>
        <dbReference type="ARBA" id="ARBA00022545"/>
    </source>
</evidence>
<dbReference type="NCBIfam" id="TIGR03844">
    <property type="entry name" value="cysteate_syn"/>
    <property type="match status" value="1"/>
</dbReference>
<organism evidence="6 7">
    <name type="scientific">Methanomicrobium antiquum</name>
    <dbReference type="NCBI Taxonomy" id="487686"/>
    <lineage>
        <taxon>Archaea</taxon>
        <taxon>Methanobacteriati</taxon>
        <taxon>Methanobacteriota</taxon>
        <taxon>Stenosarchaea group</taxon>
        <taxon>Methanomicrobia</taxon>
        <taxon>Methanomicrobiales</taxon>
        <taxon>Methanomicrobiaceae</taxon>
        <taxon>Methanomicrobium</taxon>
    </lineage>
</organism>
<dbReference type="AlphaFoldDB" id="A0AAF0FR80"/>
<evidence type="ECO:0000256" key="3">
    <source>
        <dbReference type="ARBA" id="ARBA00022898"/>
    </source>
</evidence>
<evidence type="ECO:0000313" key="6">
    <source>
        <dbReference type="EMBL" id="WFN36366.1"/>
    </source>
</evidence>
<keyword evidence="1" id="KW-0174">Coenzyme M biosynthesis</keyword>
<evidence type="ECO:0000256" key="4">
    <source>
        <dbReference type="NCBIfam" id="TIGR03844"/>
    </source>
</evidence>
<proteinExistence type="predicted"/>
<keyword evidence="2 6" id="KW-0808">Transferase</keyword>
<dbReference type="EMBL" id="CP091092">
    <property type="protein sequence ID" value="WFN36366.1"/>
    <property type="molecule type" value="Genomic_DNA"/>
</dbReference>
<dbReference type="KEGG" id="manq:L1994_09485"/>
<reference evidence="6" key="1">
    <citation type="submission" date="2022-01" db="EMBL/GenBank/DDBJ databases">
        <title>Complete genome of Methanomicrobium antiquum DSM 21220.</title>
        <authorList>
            <person name="Chen S.-C."/>
            <person name="You Y.-T."/>
            <person name="Zhou Y.-Z."/>
            <person name="Lai M.-C."/>
        </authorList>
    </citation>
    <scope>NUCLEOTIDE SEQUENCE</scope>
    <source>
        <strain evidence="6">DSM 21220</strain>
    </source>
</reference>
<dbReference type="GO" id="GO:0044686">
    <property type="term" value="F:cysteate synthase activity"/>
    <property type="evidence" value="ECO:0007669"/>
    <property type="project" value="UniProtKB-EC"/>
</dbReference>
<dbReference type="InterPro" id="IPR001926">
    <property type="entry name" value="TrpB-like_PALP"/>
</dbReference>
<dbReference type="InterPro" id="IPR036052">
    <property type="entry name" value="TrpB-like_PALP_sf"/>
</dbReference>
<dbReference type="GO" id="GO:0030170">
    <property type="term" value="F:pyridoxal phosphate binding"/>
    <property type="evidence" value="ECO:0007669"/>
    <property type="project" value="UniProtKB-UniRule"/>
</dbReference>
<dbReference type="SUPFAM" id="SSF53686">
    <property type="entry name" value="Tryptophan synthase beta subunit-like PLP-dependent enzymes"/>
    <property type="match status" value="1"/>
</dbReference>
<sequence length="409" mass="44641">MDNYENKCINGCNSLIKADYKQKKLTVRNLPGMFKFHDWLPVRGFSETEASPVTYKSSALSKELGIPGLYITFNGYWPEINAKIKTCSFKELEAVPTMLRMEESKSNDTILVSSAGNTGRAFVEVSAQTKIPAIVVVTKSALKNIWTTKPAENAILIAVDGDYTDAIEFGNRLCNTQGIVSEGGAKNPARRDGMGTAFLDGAVFAGNIPDWYFQAVGSGTGAIAAVEMAERLISDGRYGDTLPRLYLSQNEGFSPMVNAWNENRREIIEELDMPDAKNSALDAYSPVLTNRTPPYSLTGGLYDTLLKSDGIMTAVSKRKAENAGRIFEETEGADLDKAAQVCLASLIEASEKGLIKADETVLLNITGGGYKFAKEELLLIETKPFAEVLPGDDVTGLQKDIFERLKQHA</sequence>
<evidence type="ECO:0000259" key="5">
    <source>
        <dbReference type="Pfam" id="PF00291"/>
    </source>
</evidence>
<protein>
    <recommendedName>
        <fullName evidence="4">Cysteate synthase</fullName>
        <ecNumber evidence="4">2.5.1.76</ecNumber>
    </recommendedName>
</protein>
<feature type="domain" description="Tryptophan synthase beta chain-like PALP" evidence="5">
    <location>
        <begin position="58"/>
        <end position="367"/>
    </location>
</feature>
<dbReference type="Proteomes" id="UP001218895">
    <property type="component" value="Chromosome"/>
</dbReference>
<evidence type="ECO:0000256" key="2">
    <source>
        <dbReference type="ARBA" id="ARBA00022679"/>
    </source>
</evidence>
<dbReference type="InterPro" id="IPR022401">
    <property type="entry name" value="Cysteate_synthase"/>
</dbReference>
<accession>A0AAF0FR80</accession>
<evidence type="ECO:0000313" key="7">
    <source>
        <dbReference type="Proteomes" id="UP001218895"/>
    </source>
</evidence>
<dbReference type="GO" id="GO:0019295">
    <property type="term" value="P:coenzyme M biosynthetic process"/>
    <property type="evidence" value="ECO:0007669"/>
    <property type="project" value="UniProtKB-KW"/>
</dbReference>
<keyword evidence="7" id="KW-1185">Reference proteome</keyword>
<dbReference type="Pfam" id="PF00291">
    <property type="entry name" value="PALP"/>
    <property type="match status" value="1"/>
</dbReference>
<gene>
    <name evidence="6" type="ORF">L1994_09485</name>
</gene>
<keyword evidence="3" id="KW-0663">Pyridoxal phosphate</keyword>
<name>A0AAF0FR80_9EURY</name>
<dbReference type="EC" id="2.5.1.76" evidence="4"/>
<dbReference type="Gene3D" id="3.40.50.1100">
    <property type="match status" value="2"/>
</dbReference>